<accession>A0A7Y7VA02</accession>
<gene>
    <name evidence="1" type="ORF">HX797_28820</name>
</gene>
<evidence type="ECO:0000313" key="2">
    <source>
        <dbReference type="Proteomes" id="UP000560470"/>
    </source>
</evidence>
<protein>
    <submittedName>
        <fullName evidence="1">Uncharacterized protein</fullName>
    </submittedName>
</protein>
<reference evidence="1 2" key="1">
    <citation type="submission" date="2020-04" db="EMBL/GenBank/DDBJ databases">
        <title>Molecular characterization of pseudomonads from Agaricus bisporus reveal novel blotch 2 pathogens in Western Europe.</title>
        <authorList>
            <person name="Taparia T."/>
            <person name="Krijger M."/>
            <person name="Haynes E."/>
            <person name="Elpinstone J.G."/>
            <person name="Noble R."/>
            <person name="Van Der Wolf J."/>
        </authorList>
    </citation>
    <scope>NUCLEOTIDE SEQUENCE [LARGE SCALE GENOMIC DNA]</scope>
    <source>
        <strain evidence="1 2">B7002</strain>
    </source>
</reference>
<comment type="caution">
    <text evidence="1">The sequence shown here is derived from an EMBL/GenBank/DDBJ whole genome shotgun (WGS) entry which is preliminary data.</text>
</comment>
<dbReference type="RefSeq" id="WP_177035011.1">
    <property type="nucleotide sequence ID" value="NZ_JACAOZ010000047.1"/>
</dbReference>
<organism evidence="1 2">
    <name type="scientific">Pseudomonas edaphica</name>
    <dbReference type="NCBI Taxonomy" id="2006980"/>
    <lineage>
        <taxon>Bacteria</taxon>
        <taxon>Pseudomonadati</taxon>
        <taxon>Pseudomonadota</taxon>
        <taxon>Gammaproteobacteria</taxon>
        <taxon>Pseudomonadales</taxon>
        <taxon>Pseudomonadaceae</taxon>
        <taxon>Pseudomonas</taxon>
    </lineage>
</organism>
<dbReference type="Proteomes" id="UP000560470">
    <property type="component" value="Unassembled WGS sequence"/>
</dbReference>
<dbReference type="EMBL" id="JACAOZ010000047">
    <property type="protein sequence ID" value="NVZ60272.1"/>
    <property type="molecule type" value="Genomic_DNA"/>
</dbReference>
<name>A0A7Y7VA02_9PSED</name>
<proteinExistence type="predicted"/>
<evidence type="ECO:0000313" key="1">
    <source>
        <dbReference type="EMBL" id="NVZ60272.1"/>
    </source>
</evidence>
<dbReference type="AlphaFoldDB" id="A0A7Y7VA02"/>
<sequence length="311" mass="35596">MARQQRIDHFNLWPKAQKFQAEIRFAELLQPYPLEDLFFPYQLPDTDNRESHIMISYLLDAVDSLPYRPDHAFDWVWRAFEFSCKQVPGCKDNTSKALRSVSSKLNDYFNVNPEVGDAFFELVSDVPIRTCKFLLKKIVEEGVYEFSGDGHKSFSIFAKRILFANGGPPVVSTSLQSILHYLCWHYRAVGGLELRSGAALLRRILRGERVELGGSFYQLSRAEILFLTLSGLAYSFRNGRAHAESIAPFRSSLAKVQTYAHCWFMFLVIYELTFALQHISAYPNKLDGTPVDNFRKNNAAFSKLFKSCLGS</sequence>